<sequence length="93" mass="10364">MKALRTTLANWLCVLIRVLDPSRKFVTEPSRTLVVHTTCKDAARIEKVALEWAQACFGEAGTYTIVPGYTVTPDVYMHEFTGKFTAKVTVLEG</sequence>
<reference evidence="2" key="1">
    <citation type="submission" date="2017-06" db="EMBL/GenBank/DDBJ databases">
        <authorList>
            <person name="Varghese N."/>
            <person name="Submissions S."/>
        </authorList>
    </citation>
    <scope>NUCLEOTIDE SEQUENCE [LARGE SCALE GENOMIC DNA]</scope>
    <source>
        <strain evidence="2">DSM 44485</strain>
    </source>
</reference>
<proteinExistence type="predicted"/>
<dbReference type="AlphaFoldDB" id="A0A239CYT6"/>
<name>A0A239CYT6_9ACTN</name>
<protein>
    <submittedName>
        <fullName evidence="1">Uncharacterized protein</fullName>
    </submittedName>
</protein>
<organism evidence="1 2">
    <name type="scientific">Actinomadura mexicana</name>
    <dbReference type="NCBI Taxonomy" id="134959"/>
    <lineage>
        <taxon>Bacteria</taxon>
        <taxon>Bacillati</taxon>
        <taxon>Actinomycetota</taxon>
        <taxon>Actinomycetes</taxon>
        <taxon>Streptosporangiales</taxon>
        <taxon>Thermomonosporaceae</taxon>
        <taxon>Actinomadura</taxon>
    </lineage>
</organism>
<dbReference type="RefSeq" id="WP_089315156.1">
    <property type="nucleotide sequence ID" value="NZ_FZNP01000013.1"/>
</dbReference>
<dbReference type="Proteomes" id="UP000198420">
    <property type="component" value="Unassembled WGS sequence"/>
</dbReference>
<accession>A0A239CYT6</accession>
<evidence type="ECO:0000313" key="2">
    <source>
        <dbReference type="Proteomes" id="UP000198420"/>
    </source>
</evidence>
<evidence type="ECO:0000313" key="1">
    <source>
        <dbReference type="EMBL" id="SNS24928.1"/>
    </source>
</evidence>
<gene>
    <name evidence="1" type="ORF">SAMN06265355_113177</name>
</gene>
<keyword evidence="2" id="KW-1185">Reference proteome</keyword>
<dbReference type="EMBL" id="FZNP01000013">
    <property type="protein sequence ID" value="SNS24928.1"/>
    <property type="molecule type" value="Genomic_DNA"/>
</dbReference>